<reference evidence="3" key="3">
    <citation type="submission" date="2016-10" db="EMBL/GenBank/DDBJ databases">
        <authorList>
            <person name="de Groot N.N."/>
        </authorList>
    </citation>
    <scope>NUCLEOTIDE SEQUENCE [LARGE SCALE GENOMIC DNA]</scope>
    <source>
        <strain evidence="3">CCBAU85039</strain>
    </source>
</reference>
<dbReference type="Gene3D" id="2.60.120.600">
    <property type="entry name" value="Domain of unknown function DUF1214, C-terminal domain"/>
    <property type="match status" value="1"/>
</dbReference>
<evidence type="ECO:0000313" key="4">
    <source>
        <dbReference type="EMBL" id="SEP19378.1"/>
    </source>
</evidence>
<evidence type="ECO:0000259" key="1">
    <source>
        <dbReference type="Pfam" id="PF06742"/>
    </source>
</evidence>
<evidence type="ECO:0000313" key="6">
    <source>
        <dbReference type="Proteomes" id="UP000183063"/>
    </source>
</evidence>
<dbReference type="InterPro" id="IPR010621">
    <property type="entry name" value="DUF1214"/>
</dbReference>
<dbReference type="Pfam" id="PF06863">
    <property type="entry name" value="DUF1254"/>
    <property type="match status" value="1"/>
</dbReference>
<feature type="domain" description="DUF1254" evidence="2">
    <location>
        <begin position="142"/>
        <end position="274"/>
    </location>
</feature>
<dbReference type="Proteomes" id="UP000198939">
    <property type="component" value="Unassembled WGS sequence"/>
</dbReference>
<evidence type="ECO:0000259" key="2">
    <source>
        <dbReference type="Pfam" id="PF06863"/>
    </source>
</evidence>
<name>A0A1H8W8M9_9HYPH</name>
<dbReference type="Proteomes" id="UP000183063">
    <property type="component" value="Unassembled WGS sequence"/>
</dbReference>
<keyword evidence="7" id="KW-1185">Reference proteome</keyword>
<accession>A0A1H8W8M9</accession>
<dbReference type="AlphaFoldDB" id="A0A1H8W8M9"/>
<dbReference type="EMBL" id="FNXB01000072">
    <property type="protein sequence ID" value="SEI20509.1"/>
    <property type="molecule type" value="Genomic_DNA"/>
</dbReference>
<dbReference type="Pfam" id="PF06742">
    <property type="entry name" value="DUF1214"/>
    <property type="match status" value="1"/>
</dbReference>
<evidence type="ECO:0000313" key="5">
    <source>
        <dbReference type="EMBL" id="SEP24025.1"/>
    </source>
</evidence>
<dbReference type="EMBL" id="FOCV01000058">
    <property type="protein sequence ID" value="SEP24025.1"/>
    <property type="molecule type" value="Genomic_DNA"/>
</dbReference>
<dbReference type="InterPro" id="IPR010679">
    <property type="entry name" value="DUF1254"/>
</dbReference>
<proteinExistence type="predicted"/>
<evidence type="ECO:0000313" key="7">
    <source>
        <dbReference type="Proteomes" id="UP000198939"/>
    </source>
</evidence>
<dbReference type="Gene3D" id="2.60.40.1610">
    <property type="entry name" value="Domain of unknown function DUF1254"/>
    <property type="match status" value="1"/>
</dbReference>
<protein>
    <submittedName>
        <fullName evidence="4">Uncharacterized conserved protein</fullName>
    </submittedName>
</protein>
<sequence length="545" mass="59480">MIEQPLKGVGTINDTGCFAGHGRITESVTIGQKCTPRLGSTTAVAITSPATYARMTAANQKEVVQMLTKRALLRSAAMAALVATTAKPTLVNAKNSAEWPSLIEAKDIAEEGFIFGLPLVMNYAVMHEFAVDPKSSQFKAPFNKIDNLNHVATYKDTAVVTPNSDTPYSILWLDLRAEPMVISVPAVEKERYYSVQLIDGNTYNFGYIGSRATGNEAGSYLVVGPDWKGEKPTGIKQIFSSTTPFVFANFRTQLINVEDMPNVEKVQAGYNVKPLSAFLKHPAPPPAPTIDFRPATTQGIKDNFFDYLDAALEFVPPTEEDKAIRAKLARIGVGPGKSFDFKDLPIAHKLEIGLGMKDGDEKVAKFAASGMKDINGWSVGSFFGDRAFYKGDWLKRAAAAKAGLYGNDAVEAMYPFTRTTATGETLDASKHNYTITFPAGHLPPVNSFWSVTMYDGKSQLLIKNPINRYLINSPMLPGMKKNEDGSLTLYIQKDSPGADKEANWVPAPDDTIYLVMRLYWPKTEAPSILPAGEGIWKPPGIIVAQ</sequence>
<dbReference type="EMBL" id="FOCV01000048">
    <property type="protein sequence ID" value="SEP19378.1"/>
    <property type="molecule type" value="Genomic_DNA"/>
</dbReference>
<feature type="domain" description="DUF1214" evidence="1">
    <location>
        <begin position="411"/>
        <end position="522"/>
    </location>
</feature>
<dbReference type="PANTHER" id="PTHR36509">
    <property type="entry name" value="BLL3101 PROTEIN"/>
    <property type="match status" value="1"/>
</dbReference>
<organism evidence="3 6">
    <name type="scientific">Rhizobium tibeticum</name>
    <dbReference type="NCBI Taxonomy" id="501024"/>
    <lineage>
        <taxon>Bacteria</taxon>
        <taxon>Pseudomonadati</taxon>
        <taxon>Pseudomonadota</taxon>
        <taxon>Alphaproteobacteria</taxon>
        <taxon>Hyphomicrobiales</taxon>
        <taxon>Rhizobiaceae</taxon>
        <taxon>Rhizobium/Agrobacterium group</taxon>
        <taxon>Rhizobium</taxon>
    </lineage>
</organism>
<dbReference type="PANTHER" id="PTHR36509:SF2">
    <property type="entry name" value="BLL3101 PROTEIN"/>
    <property type="match status" value="1"/>
</dbReference>
<gene>
    <name evidence="3" type="ORF">RTCCBAU85039_6405</name>
    <name evidence="4" type="ORF">SAMN05216228_10485</name>
    <name evidence="5" type="ORF">SAMN05216228_10585</name>
</gene>
<evidence type="ECO:0000313" key="3">
    <source>
        <dbReference type="EMBL" id="SEI20509.1"/>
    </source>
</evidence>
<reference evidence="4 7" key="2">
    <citation type="submission" date="2016-10" db="EMBL/GenBank/DDBJ databases">
        <authorList>
            <person name="Varghese N."/>
            <person name="Submissions S."/>
        </authorList>
    </citation>
    <scope>NUCLEOTIDE SEQUENCE [LARGE SCALE GENOMIC DNA]</scope>
    <source>
        <strain evidence="4 7">CGMCC 1.7071</strain>
    </source>
</reference>
<dbReference type="STRING" id="501024.RTCCBAU85039_6405"/>
<reference evidence="6" key="1">
    <citation type="submission" date="2016-10" db="EMBL/GenBank/DDBJ databases">
        <authorList>
            <person name="Wibberg D."/>
        </authorList>
    </citation>
    <scope>NUCLEOTIDE SEQUENCE [LARGE SCALE GENOMIC DNA]</scope>
</reference>
<dbReference type="InterPro" id="IPR037049">
    <property type="entry name" value="DUF1214_C_sf"/>
</dbReference>
<dbReference type="InterPro" id="IPR037050">
    <property type="entry name" value="DUF1254_sf"/>
</dbReference>
<dbReference type="SUPFAM" id="SSF160935">
    <property type="entry name" value="VPA0735-like"/>
    <property type="match status" value="1"/>
</dbReference>